<proteinExistence type="inferred from homology"/>
<dbReference type="InterPro" id="IPR038989">
    <property type="entry name" value="UbiJ"/>
</dbReference>
<accession>A0A366H9T7</accession>
<dbReference type="OrthoDB" id="8525483at2"/>
<dbReference type="Proteomes" id="UP000253628">
    <property type="component" value="Unassembled WGS sequence"/>
</dbReference>
<keyword evidence="5" id="KW-1185">Reference proteome</keyword>
<gene>
    <name evidence="1" type="primary">ubiJ</name>
    <name evidence="4" type="ORF">DFR37_107173</name>
</gene>
<comment type="subcellular location">
    <subcellularLocation>
        <location evidence="1">Cytoplasm</location>
    </subcellularLocation>
</comment>
<dbReference type="AlphaFoldDB" id="A0A366H9T7"/>
<dbReference type="GO" id="GO:0006744">
    <property type="term" value="P:ubiquinone biosynthetic process"/>
    <property type="evidence" value="ECO:0007669"/>
    <property type="project" value="UniProtKB-UniRule"/>
</dbReference>
<dbReference type="Pfam" id="PF02036">
    <property type="entry name" value="SCP2"/>
    <property type="match status" value="1"/>
</dbReference>
<evidence type="ECO:0000313" key="4">
    <source>
        <dbReference type="EMBL" id="RBP38409.1"/>
    </source>
</evidence>
<dbReference type="UniPathway" id="UPA00232"/>
<feature type="coiled-coil region" evidence="2">
    <location>
        <begin position="176"/>
        <end position="203"/>
    </location>
</feature>
<keyword evidence="1" id="KW-0963">Cytoplasm</keyword>
<evidence type="ECO:0000259" key="3">
    <source>
        <dbReference type="Pfam" id="PF02036"/>
    </source>
</evidence>
<dbReference type="InterPro" id="IPR003033">
    <property type="entry name" value="SCP2_sterol-bd_dom"/>
</dbReference>
<keyword evidence="2" id="KW-0175">Coiled coil</keyword>
<name>A0A366H9T7_9BURK</name>
<dbReference type="EMBL" id="QNRQ01000007">
    <property type="protein sequence ID" value="RBP38409.1"/>
    <property type="molecule type" value="Genomic_DNA"/>
</dbReference>
<dbReference type="HAMAP" id="MF_02215">
    <property type="entry name" value="UbiJ"/>
    <property type="match status" value="1"/>
</dbReference>
<organism evidence="4 5">
    <name type="scientific">Eoetvoesiella caeni</name>
    <dbReference type="NCBI Taxonomy" id="645616"/>
    <lineage>
        <taxon>Bacteria</taxon>
        <taxon>Pseudomonadati</taxon>
        <taxon>Pseudomonadota</taxon>
        <taxon>Betaproteobacteria</taxon>
        <taxon>Burkholderiales</taxon>
        <taxon>Alcaligenaceae</taxon>
        <taxon>Eoetvoesiella</taxon>
    </lineage>
</organism>
<reference evidence="4 5" key="1">
    <citation type="submission" date="2018-06" db="EMBL/GenBank/DDBJ databases">
        <title>Genomic Encyclopedia of Type Strains, Phase IV (KMG-IV): sequencing the most valuable type-strain genomes for metagenomic binning, comparative biology and taxonomic classification.</title>
        <authorList>
            <person name="Goeker M."/>
        </authorList>
    </citation>
    <scope>NUCLEOTIDE SEQUENCE [LARGE SCALE GENOMIC DNA]</scope>
    <source>
        <strain evidence="4 5">DSM 25520</strain>
    </source>
</reference>
<evidence type="ECO:0000313" key="5">
    <source>
        <dbReference type="Proteomes" id="UP000253628"/>
    </source>
</evidence>
<keyword evidence="4" id="KW-0830">Ubiquinone</keyword>
<comment type="function">
    <text evidence="1">Required for ubiquinone (coenzyme Q) biosynthesis. Binds hydrophobic ubiquinone biosynthetic intermediates via its SCP2 domain and is essential for the stability of the Ubi complex. May constitute a docking platform where Ubi enzymes assemble and access their SCP2-bound polyprenyl substrates.</text>
</comment>
<protein>
    <recommendedName>
        <fullName evidence="1">Ubiquinone biosynthesis accessory factor UbiJ</fullName>
    </recommendedName>
</protein>
<dbReference type="PANTHER" id="PTHR38693:SF1">
    <property type="entry name" value="UBIQUINONE BIOSYNTHESIS ACCESSORY FACTOR UBIJ"/>
    <property type="match status" value="1"/>
</dbReference>
<dbReference type="PANTHER" id="PTHR38693">
    <property type="entry name" value="UBIQUINONE BIOSYNTHESIS PROTEIN UBIJ"/>
    <property type="match status" value="1"/>
</dbReference>
<evidence type="ECO:0000256" key="2">
    <source>
        <dbReference type="SAM" id="Coils"/>
    </source>
</evidence>
<dbReference type="RefSeq" id="WP_113933961.1">
    <property type="nucleotide sequence ID" value="NZ_JACCEU010000008.1"/>
</dbReference>
<feature type="domain" description="SCP2" evidence="3">
    <location>
        <begin position="18"/>
        <end position="114"/>
    </location>
</feature>
<sequence>MLPIPSFLAPATVCAGALNKLLQREPWARERLARHAGKTVRFVAGSWVVSLSLQAGGLVQASDPAIVPDVTLTIPANRLGQLPQVLRSADPGEIAELMHVQGDAGLARVVSDLARELRWDIEDDLAAVVGDVAAVRLISGAKLFVGGVRQAGKRLAGNVGEYLSEESGVLLSRPAFYEWQQRMQSAQQRLAELEHTVAGLERRVAGKGNRNTAC</sequence>
<evidence type="ECO:0000256" key="1">
    <source>
        <dbReference type="HAMAP-Rule" id="MF_02215"/>
    </source>
</evidence>
<comment type="similarity">
    <text evidence="1">Belongs to the UbiJ family.</text>
</comment>
<dbReference type="GO" id="GO:0005737">
    <property type="term" value="C:cytoplasm"/>
    <property type="evidence" value="ECO:0007669"/>
    <property type="project" value="UniProtKB-SubCell"/>
</dbReference>
<keyword evidence="1" id="KW-0831">Ubiquinone biosynthesis</keyword>
<comment type="pathway">
    <text evidence="1">Cofactor biosynthesis; ubiquinone biosynthesis.</text>
</comment>
<comment type="caution">
    <text evidence="4">The sequence shown here is derived from an EMBL/GenBank/DDBJ whole genome shotgun (WGS) entry which is preliminary data.</text>
</comment>